<evidence type="ECO:0000313" key="2">
    <source>
        <dbReference type="EMBL" id="RDY08507.1"/>
    </source>
</evidence>
<evidence type="ECO:0008006" key="4">
    <source>
        <dbReference type="Google" id="ProtNLM"/>
    </source>
</evidence>
<name>A0A371I0E2_MUCPR</name>
<dbReference type="Proteomes" id="UP000257109">
    <property type="component" value="Unassembled WGS sequence"/>
</dbReference>
<accession>A0A371I0E2</accession>
<evidence type="ECO:0000313" key="3">
    <source>
        <dbReference type="Proteomes" id="UP000257109"/>
    </source>
</evidence>
<proteinExistence type="predicted"/>
<comment type="caution">
    <text evidence="2">The sequence shown here is derived from an EMBL/GenBank/DDBJ whole genome shotgun (WGS) entry which is preliminary data.</text>
</comment>
<gene>
    <name evidence="2" type="ORF">CR513_07260</name>
</gene>
<keyword evidence="1" id="KW-0732">Signal</keyword>
<feature type="chain" id="PRO_5016687969" description="RNase H type-1 domain-containing protein" evidence="1">
    <location>
        <begin position="23"/>
        <end position="137"/>
    </location>
</feature>
<keyword evidence="3" id="KW-1185">Reference proteome</keyword>
<sequence>MSLSQYLHLLLRWDLWINITSCVYNYEQRGKYARTISRKVAWQNPNMNYVELNVDEIKIRNRRVFLKCFFNSVGVSNMLHAKFMSLFYELQIYWKAGYKKVFCYSYSKHVIQLVQELSIHHHYGNEMAIIMGYMHQD</sequence>
<reference evidence="2" key="1">
    <citation type="submission" date="2018-05" db="EMBL/GenBank/DDBJ databases">
        <title>Draft genome of Mucuna pruriens seed.</title>
        <authorList>
            <person name="Nnadi N.E."/>
            <person name="Vos R."/>
            <person name="Hasami M.H."/>
            <person name="Devisetty U.K."/>
            <person name="Aguiy J.C."/>
        </authorList>
    </citation>
    <scope>NUCLEOTIDE SEQUENCE [LARGE SCALE GENOMIC DNA]</scope>
    <source>
        <strain evidence="2">JCA_2017</strain>
    </source>
</reference>
<protein>
    <recommendedName>
        <fullName evidence="4">RNase H type-1 domain-containing protein</fullName>
    </recommendedName>
</protein>
<evidence type="ECO:0000256" key="1">
    <source>
        <dbReference type="SAM" id="SignalP"/>
    </source>
</evidence>
<dbReference type="AlphaFoldDB" id="A0A371I0E2"/>
<feature type="non-terminal residue" evidence="2">
    <location>
        <position position="1"/>
    </location>
</feature>
<feature type="signal peptide" evidence="1">
    <location>
        <begin position="1"/>
        <end position="22"/>
    </location>
</feature>
<dbReference type="EMBL" id="QJKJ01001264">
    <property type="protein sequence ID" value="RDY08507.1"/>
    <property type="molecule type" value="Genomic_DNA"/>
</dbReference>
<organism evidence="2 3">
    <name type="scientific">Mucuna pruriens</name>
    <name type="common">Velvet bean</name>
    <name type="synonym">Dolichos pruriens</name>
    <dbReference type="NCBI Taxonomy" id="157652"/>
    <lineage>
        <taxon>Eukaryota</taxon>
        <taxon>Viridiplantae</taxon>
        <taxon>Streptophyta</taxon>
        <taxon>Embryophyta</taxon>
        <taxon>Tracheophyta</taxon>
        <taxon>Spermatophyta</taxon>
        <taxon>Magnoliopsida</taxon>
        <taxon>eudicotyledons</taxon>
        <taxon>Gunneridae</taxon>
        <taxon>Pentapetalae</taxon>
        <taxon>rosids</taxon>
        <taxon>fabids</taxon>
        <taxon>Fabales</taxon>
        <taxon>Fabaceae</taxon>
        <taxon>Papilionoideae</taxon>
        <taxon>50 kb inversion clade</taxon>
        <taxon>NPAAA clade</taxon>
        <taxon>indigoferoid/millettioid clade</taxon>
        <taxon>Phaseoleae</taxon>
        <taxon>Mucuna</taxon>
    </lineage>
</organism>